<dbReference type="Proteomes" id="UP001153069">
    <property type="component" value="Unassembled WGS sequence"/>
</dbReference>
<accession>A0A9N8H057</accession>
<dbReference type="AlphaFoldDB" id="A0A9N8H057"/>
<reference evidence="3" key="1">
    <citation type="submission" date="2020-06" db="EMBL/GenBank/DDBJ databases">
        <authorList>
            <consortium name="Plant Systems Biology data submission"/>
        </authorList>
    </citation>
    <scope>NUCLEOTIDE SEQUENCE</scope>
    <source>
        <strain evidence="3">D6</strain>
    </source>
</reference>
<feature type="region of interest" description="Disordered" evidence="1">
    <location>
        <begin position="1"/>
        <end position="45"/>
    </location>
</feature>
<comment type="caution">
    <text evidence="3">The sequence shown here is derived from an EMBL/GenBank/DDBJ whole genome shotgun (WGS) entry which is preliminary data.</text>
</comment>
<dbReference type="OrthoDB" id="542841at2759"/>
<proteinExistence type="predicted"/>
<evidence type="ECO:0000313" key="3">
    <source>
        <dbReference type="EMBL" id="CAB9497138.1"/>
    </source>
</evidence>
<dbReference type="SUPFAM" id="SSF52799">
    <property type="entry name" value="(Phosphotyrosine protein) phosphatases II"/>
    <property type="match status" value="1"/>
</dbReference>
<gene>
    <name evidence="3" type="ORF">SEMRO_15_G010920.1</name>
</gene>
<dbReference type="Gene3D" id="3.90.190.10">
    <property type="entry name" value="Protein tyrosine phosphatase superfamily"/>
    <property type="match status" value="1"/>
</dbReference>
<dbReference type="InterPro" id="IPR000387">
    <property type="entry name" value="Tyr_Pase_dom"/>
</dbReference>
<protein>
    <submittedName>
        <fullName evidence="3">Dual specificity phosphatase, catalytic domain</fullName>
    </submittedName>
</protein>
<evidence type="ECO:0000256" key="1">
    <source>
        <dbReference type="SAM" id="MobiDB-lite"/>
    </source>
</evidence>
<name>A0A9N8H057_9STRA</name>
<feature type="domain" description="Tyrosine specific protein phosphatases" evidence="2">
    <location>
        <begin position="106"/>
        <end position="178"/>
    </location>
</feature>
<dbReference type="InterPro" id="IPR000340">
    <property type="entry name" value="Dual-sp_phosphatase_cat-dom"/>
</dbReference>
<keyword evidence="4" id="KW-1185">Reference proteome</keyword>
<dbReference type="InterPro" id="IPR029021">
    <property type="entry name" value="Prot-tyrosine_phosphatase-like"/>
</dbReference>
<evidence type="ECO:0000259" key="2">
    <source>
        <dbReference type="PROSITE" id="PS50056"/>
    </source>
</evidence>
<dbReference type="EMBL" id="CAICTM010000015">
    <property type="protein sequence ID" value="CAB9497138.1"/>
    <property type="molecule type" value="Genomic_DNA"/>
</dbReference>
<organism evidence="3 4">
    <name type="scientific">Seminavis robusta</name>
    <dbReference type="NCBI Taxonomy" id="568900"/>
    <lineage>
        <taxon>Eukaryota</taxon>
        <taxon>Sar</taxon>
        <taxon>Stramenopiles</taxon>
        <taxon>Ochrophyta</taxon>
        <taxon>Bacillariophyta</taxon>
        <taxon>Bacillariophyceae</taxon>
        <taxon>Bacillariophycidae</taxon>
        <taxon>Naviculales</taxon>
        <taxon>Naviculaceae</taxon>
        <taxon>Seminavis</taxon>
    </lineage>
</organism>
<evidence type="ECO:0000313" key="4">
    <source>
        <dbReference type="Proteomes" id="UP001153069"/>
    </source>
</evidence>
<dbReference type="PROSITE" id="PS50056">
    <property type="entry name" value="TYR_PHOSPHATASE_2"/>
    <property type="match status" value="1"/>
</dbReference>
<dbReference type="Pfam" id="PF00782">
    <property type="entry name" value="DSPc"/>
    <property type="match status" value="1"/>
</dbReference>
<sequence length="181" mass="20043">MSENEDVVVTPRNPETLHNFGPASARDSILYTSERPGGDPEGGAKIPKSKVLEWIEFMKTENVKHVMLLLDDNELETYEEPGLLALYKEHGLSIHRNPMGPLGSSSSAEKTIKEVETANEKVVAHCTHGMGRSGRVAAGWLVMRYGLTPQEATDEVVDMARKNGQERMGNVKALEKWLSNK</sequence>